<evidence type="ECO:0000259" key="4">
    <source>
        <dbReference type="PROSITE" id="PS50181"/>
    </source>
</evidence>
<proteinExistence type="predicted"/>
<accession>A0AAD7V443</accession>
<dbReference type="PROSITE" id="PS50181">
    <property type="entry name" value="FBOX"/>
    <property type="match status" value="1"/>
</dbReference>
<keyword evidence="2" id="KW-0677">Repeat</keyword>
<reference evidence="5 6" key="1">
    <citation type="submission" date="2023-03" db="EMBL/GenBank/DDBJ databases">
        <title>Genome sequence of Lichtheimia ornata CBS 291.66.</title>
        <authorList>
            <person name="Mohabir J.T."/>
            <person name="Shea T.P."/>
            <person name="Kurbessoian T."/>
            <person name="Berby B."/>
            <person name="Fontaine J."/>
            <person name="Livny J."/>
            <person name="Gnirke A."/>
            <person name="Stajich J.E."/>
            <person name="Cuomo C.A."/>
        </authorList>
    </citation>
    <scope>NUCLEOTIDE SEQUENCE [LARGE SCALE GENOMIC DNA]</scope>
    <source>
        <strain evidence="5">CBS 291.66</strain>
    </source>
</reference>
<dbReference type="PANTHER" id="PTHR46093:SF18">
    <property type="entry name" value="FIBRONECTIN TYPE-III DOMAIN-CONTAINING PROTEIN"/>
    <property type="match status" value="1"/>
</dbReference>
<dbReference type="GeneID" id="83214521"/>
<comment type="caution">
    <text evidence="5">The sequence shown here is derived from an EMBL/GenBank/DDBJ whole genome shotgun (WGS) entry which is preliminary data.</text>
</comment>
<evidence type="ECO:0000256" key="1">
    <source>
        <dbReference type="ARBA" id="ARBA00022441"/>
    </source>
</evidence>
<sequence>MTLSFTDHCQCLQAVTISRLTCHVSGCLIFETHTVPMFRSSHQPITVTTLSIDVLRLILGYLDPYSLAELSQTCRMMYRMVRHELNFESAVWYQRHPHRAYPAFHGDRDRQDSLSIFDMSGHDDDYDEYDHTRSTRGTAATAATTAAAADVDRIRTEPISIAPPVYHLRCMAMIGNKLYMPFMAMDPVCFIYDIERSEWHKVPLQVYPGYTSFISPVVAVGRRLYLVGGRKVAMGTLSNEVHVIDIDTWTLERLCFMQGPLPRARCDHTVDVLQNRFLLVFGGVCANSLGENDLLVFDTITNTWSEPKTSGQIPTARFGHASAMLDGELYIFGGCETQAEGQLVHDILYRLDCRTWTWFKYDHPEAYTYRRSLSRSAEIASPGQEQEDLDQTISESLRRDLIVETTGHPPRDRLNCVLQPVGTHKLLVFGGQTIRQDGDDRNLLHAHSLRSMDVFDLRRKHWSALTTTAYDIEGSIYPHDVSSFLLDGQHDGGYRLLVIGQQKAFITTTTDSSGESTSPSMTTTEQHRSIASISPSSIPYHPLHPPTSHTLSEDPHYQQQQHQQQHLSQRRIPIRESRATDLEVYTLGRAHLHETPSLPRLSRAMADYEGFLEPSATTSEDDFSPNQAQRHHHYQSGSSNSNDSFIHPNSSPSHDNMFASLPTVASGSSPDTRADEHHISRQFTLEPLCIFLALNQE</sequence>
<dbReference type="Pfam" id="PF24681">
    <property type="entry name" value="Kelch_KLHDC2_KLHL20_DRC7"/>
    <property type="match status" value="1"/>
</dbReference>
<dbReference type="Proteomes" id="UP001234581">
    <property type="component" value="Unassembled WGS sequence"/>
</dbReference>
<evidence type="ECO:0000256" key="2">
    <source>
        <dbReference type="ARBA" id="ARBA00022737"/>
    </source>
</evidence>
<feature type="compositionally biased region" description="Low complexity" evidence="3">
    <location>
        <begin position="508"/>
        <end position="541"/>
    </location>
</feature>
<evidence type="ECO:0000313" key="5">
    <source>
        <dbReference type="EMBL" id="KAJ8657296.1"/>
    </source>
</evidence>
<name>A0AAD7V443_9FUNG</name>
<dbReference type="SUPFAM" id="SSF117281">
    <property type="entry name" value="Kelch motif"/>
    <property type="match status" value="1"/>
</dbReference>
<gene>
    <name evidence="5" type="ORF">O0I10_007112</name>
</gene>
<evidence type="ECO:0000256" key="3">
    <source>
        <dbReference type="SAM" id="MobiDB-lite"/>
    </source>
</evidence>
<evidence type="ECO:0000313" key="6">
    <source>
        <dbReference type="Proteomes" id="UP001234581"/>
    </source>
</evidence>
<dbReference type="PANTHER" id="PTHR46093">
    <property type="entry name" value="ACYL-COA-BINDING DOMAIN-CONTAINING PROTEIN 5"/>
    <property type="match status" value="1"/>
</dbReference>
<keyword evidence="6" id="KW-1185">Reference proteome</keyword>
<protein>
    <recommendedName>
        <fullName evidence="4">F-box domain-containing protein</fullName>
    </recommendedName>
</protein>
<feature type="region of interest" description="Disordered" evidence="3">
    <location>
        <begin position="508"/>
        <end position="574"/>
    </location>
</feature>
<dbReference type="EMBL" id="JARTCD010000033">
    <property type="protein sequence ID" value="KAJ8657296.1"/>
    <property type="molecule type" value="Genomic_DNA"/>
</dbReference>
<dbReference type="InterPro" id="IPR015915">
    <property type="entry name" value="Kelch-typ_b-propeller"/>
</dbReference>
<dbReference type="CDD" id="cd09917">
    <property type="entry name" value="F-box_SF"/>
    <property type="match status" value="1"/>
</dbReference>
<organism evidence="5 6">
    <name type="scientific">Lichtheimia ornata</name>
    <dbReference type="NCBI Taxonomy" id="688661"/>
    <lineage>
        <taxon>Eukaryota</taxon>
        <taxon>Fungi</taxon>
        <taxon>Fungi incertae sedis</taxon>
        <taxon>Mucoromycota</taxon>
        <taxon>Mucoromycotina</taxon>
        <taxon>Mucoromycetes</taxon>
        <taxon>Mucorales</taxon>
        <taxon>Lichtheimiaceae</taxon>
        <taxon>Lichtheimia</taxon>
    </lineage>
</organism>
<dbReference type="AlphaFoldDB" id="A0AAD7V443"/>
<keyword evidence="1" id="KW-0880">Kelch repeat</keyword>
<feature type="compositionally biased region" description="Polar residues" evidence="3">
    <location>
        <begin position="635"/>
        <end position="654"/>
    </location>
</feature>
<dbReference type="InterPro" id="IPR036047">
    <property type="entry name" value="F-box-like_dom_sf"/>
</dbReference>
<dbReference type="RefSeq" id="XP_058342209.1">
    <property type="nucleotide sequence ID" value="XM_058487132.1"/>
</dbReference>
<feature type="region of interest" description="Disordered" evidence="3">
    <location>
        <begin position="615"/>
        <end position="676"/>
    </location>
</feature>
<dbReference type="SUPFAM" id="SSF81383">
    <property type="entry name" value="F-box domain"/>
    <property type="match status" value="1"/>
</dbReference>
<dbReference type="Pfam" id="PF00646">
    <property type="entry name" value="F-box"/>
    <property type="match status" value="1"/>
</dbReference>
<feature type="domain" description="F-box" evidence="4">
    <location>
        <begin position="44"/>
        <end position="95"/>
    </location>
</feature>
<dbReference type="Gene3D" id="2.120.10.80">
    <property type="entry name" value="Kelch-type beta propeller"/>
    <property type="match status" value="1"/>
</dbReference>
<dbReference type="InterPro" id="IPR001810">
    <property type="entry name" value="F-box_dom"/>
</dbReference>